<keyword evidence="5" id="KW-0378">Hydrolase</keyword>
<evidence type="ECO:0000313" key="12">
    <source>
        <dbReference type="Proteomes" id="UP000297872"/>
    </source>
</evidence>
<sequence>MIKEYHIASDVMAFSTTRQGGVSQGNYGEFNINEFCGDNPECVEANRKALAHELGVEENLILIPHQVHGVEVRQIAGEFLSMPENIRKMVLEGVDAIMTNLKNVCVGVSTADCIPVLLYDEEHHAVAAIHAGWRGTLARIVHKTLQEMAFAYKTEPEHLKAVIGPGISMENFEVGDEVYEAFEQAAFPMEEIAAQYPNAAFKANPEERERMAAEGNIDQPLKWHINLPLCNKEILIHCGVLEENIHDCGICTFAHSDEYFSARKLGTDSGRIYTAIMLK</sequence>
<evidence type="ECO:0000256" key="7">
    <source>
        <dbReference type="ARBA" id="ARBA00047989"/>
    </source>
</evidence>
<dbReference type="RefSeq" id="WP_134842943.1">
    <property type="nucleotide sequence ID" value="NZ_SGVY01000008.1"/>
</dbReference>
<gene>
    <name evidence="11" type="primary">pgeF</name>
    <name evidence="11" type="ORF">EXN75_04590</name>
</gene>
<dbReference type="CDD" id="cd16833">
    <property type="entry name" value="YfiH"/>
    <property type="match status" value="1"/>
</dbReference>
<dbReference type="PANTHER" id="PTHR30616:SF2">
    <property type="entry name" value="PURINE NUCLEOSIDE PHOSPHORYLASE LACC1"/>
    <property type="match status" value="1"/>
</dbReference>
<accession>A0A4Y8VRT2</accession>
<evidence type="ECO:0000256" key="8">
    <source>
        <dbReference type="ARBA" id="ARBA00048968"/>
    </source>
</evidence>
<dbReference type="SUPFAM" id="SSF64438">
    <property type="entry name" value="CNF1/YfiH-like putative cysteine hydrolases"/>
    <property type="match status" value="1"/>
</dbReference>
<comment type="similarity">
    <text evidence="2 10">Belongs to the purine nucleoside phosphorylase YfiH/LACC1 family.</text>
</comment>
<protein>
    <recommendedName>
        <fullName evidence="10">Purine nucleoside phosphorylase</fullName>
    </recommendedName>
</protein>
<dbReference type="NCBIfam" id="TIGR00726">
    <property type="entry name" value="peptidoglycan editing factor PgeF"/>
    <property type="match status" value="1"/>
</dbReference>
<keyword evidence="12" id="KW-1185">Reference proteome</keyword>
<evidence type="ECO:0000256" key="9">
    <source>
        <dbReference type="ARBA" id="ARBA00049893"/>
    </source>
</evidence>
<dbReference type="OrthoDB" id="4279at2"/>
<dbReference type="AlphaFoldDB" id="A0A4Y8VRT2"/>
<dbReference type="PROSITE" id="PS50096">
    <property type="entry name" value="IQ"/>
    <property type="match status" value="1"/>
</dbReference>
<dbReference type="Gene3D" id="3.60.140.10">
    <property type="entry name" value="CNF1/YfiH-like putative cysteine hydrolases"/>
    <property type="match status" value="1"/>
</dbReference>
<dbReference type="InterPro" id="IPR011324">
    <property type="entry name" value="Cytotoxic_necrot_fac-like_cat"/>
</dbReference>
<evidence type="ECO:0000256" key="4">
    <source>
        <dbReference type="ARBA" id="ARBA00022723"/>
    </source>
</evidence>
<keyword evidence="6" id="KW-0862">Zinc</keyword>
<dbReference type="GeneID" id="302994571"/>
<comment type="catalytic activity">
    <reaction evidence="1">
        <text>inosine + phosphate = alpha-D-ribose 1-phosphate + hypoxanthine</text>
        <dbReference type="Rhea" id="RHEA:27646"/>
        <dbReference type="ChEBI" id="CHEBI:17368"/>
        <dbReference type="ChEBI" id="CHEBI:17596"/>
        <dbReference type="ChEBI" id="CHEBI:43474"/>
        <dbReference type="ChEBI" id="CHEBI:57720"/>
        <dbReference type="EC" id="2.4.2.1"/>
    </reaction>
    <physiologicalReaction direction="left-to-right" evidence="1">
        <dbReference type="Rhea" id="RHEA:27647"/>
    </physiologicalReaction>
</comment>
<comment type="caution">
    <text evidence="11">The sequence shown here is derived from an EMBL/GenBank/DDBJ whole genome shotgun (WGS) entry which is preliminary data.</text>
</comment>
<evidence type="ECO:0000313" key="11">
    <source>
        <dbReference type="EMBL" id="TFH83033.1"/>
    </source>
</evidence>
<proteinExistence type="inferred from homology"/>
<evidence type="ECO:0000256" key="10">
    <source>
        <dbReference type="RuleBase" id="RU361274"/>
    </source>
</evidence>
<dbReference type="PANTHER" id="PTHR30616">
    <property type="entry name" value="UNCHARACTERIZED PROTEIN YFIH"/>
    <property type="match status" value="1"/>
</dbReference>
<comment type="catalytic activity">
    <reaction evidence="7">
        <text>adenosine + H2O + H(+) = inosine + NH4(+)</text>
        <dbReference type="Rhea" id="RHEA:24408"/>
        <dbReference type="ChEBI" id="CHEBI:15377"/>
        <dbReference type="ChEBI" id="CHEBI:15378"/>
        <dbReference type="ChEBI" id="CHEBI:16335"/>
        <dbReference type="ChEBI" id="CHEBI:17596"/>
        <dbReference type="ChEBI" id="CHEBI:28938"/>
        <dbReference type="EC" id="3.5.4.4"/>
    </reaction>
    <physiologicalReaction direction="left-to-right" evidence="7">
        <dbReference type="Rhea" id="RHEA:24409"/>
    </physiologicalReaction>
</comment>
<dbReference type="EMBL" id="SGVY01000008">
    <property type="protein sequence ID" value="TFH83033.1"/>
    <property type="molecule type" value="Genomic_DNA"/>
</dbReference>
<dbReference type="InterPro" id="IPR003730">
    <property type="entry name" value="Cu_polyphenol_OxRdtase"/>
</dbReference>
<dbReference type="GO" id="GO:0017061">
    <property type="term" value="F:S-methyl-5-thioadenosine phosphorylase activity"/>
    <property type="evidence" value="ECO:0007669"/>
    <property type="project" value="UniProtKB-EC"/>
</dbReference>
<keyword evidence="4" id="KW-0479">Metal-binding</keyword>
<name>A0A4Y8VRT2_9BACT</name>
<reference evidence="11 12" key="1">
    <citation type="submission" date="2019-02" db="EMBL/GenBank/DDBJ databases">
        <title>Draft Genome Sequence of the Prevotella sp. BCRC 81118, Isolated from Human Feces.</title>
        <authorList>
            <person name="Huang C.-H."/>
        </authorList>
    </citation>
    <scope>NUCLEOTIDE SEQUENCE [LARGE SCALE GENOMIC DNA]</scope>
    <source>
        <strain evidence="11 12">BCRC 81118</strain>
    </source>
</reference>
<keyword evidence="3" id="KW-0808">Transferase</keyword>
<dbReference type="Proteomes" id="UP000297872">
    <property type="component" value="Unassembled WGS sequence"/>
</dbReference>
<dbReference type="GO" id="GO:0005507">
    <property type="term" value="F:copper ion binding"/>
    <property type="evidence" value="ECO:0007669"/>
    <property type="project" value="TreeGrafter"/>
</dbReference>
<evidence type="ECO:0000256" key="1">
    <source>
        <dbReference type="ARBA" id="ARBA00000553"/>
    </source>
</evidence>
<dbReference type="InterPro" id="IPR038371">
    <property type="entry name" value="Cu_polyphenol_OxRdtase_sf"/>
</dbReference>
<comment type="catalytic activity">
    <reaction evidence="9">
        <text>S-methyl-5'-thioadenosine + phosphate = 5-(methylsulfanyl)-alpha-D-ribose 1-phosphate + adenine</text>
        <dbReference type="Rhea" id="RHEA:11852"/>
        <dbReference type="ChEBI" id="CHEBI:16708"/>
        <dbReference type="ChEBI" id="CHEBI:17509"/>
        <dbReference type="ChEBI" id="CHEBI:43474"/>
        <dbReference type="ChEBI" id="CHEBI:58533"/>
        <dbReference type="EC" id="2.4.2.28"/>
    </reaction>
    <physiologicalReaction direction="left-to-right" evidence="9">
        <dbReference type="Rhea" id="RHEA:11853"/>
    </physiologicalReaction>
</comment>
<organism evidence="11 12">
    <name type="scientific">Segatella hominis</name>
    <dbReference type="NCBI Taxonomy" id="2518605"/>
    <lineage>
        <taxon>Bacteria</taxon>
        <taxon>Pseudomonadati</taxon>
        <taxon>Bacteroidota</taxon>
        <taxon>Bacteroidia</taxon>
        <taxon>Bacteroidales</taxon>
        <taxon>Prevotellaceae</taxon>
        <taxon>Segatella</taxon>
    </lineage>
</organism>
<comment type="catalytic activity">
    <reaction evidence="8">
        <text>adenosine + phosphate = alpha-D-ribose 1-phosphate + adenine</text>
        <dbReference type="Rhea" id="RHEA:27642"/>
        <dbReference type="ChEBI" id="CHEBI:16335"/>
        <dbReference type="ChEBI" id="CHEBI:16708"/>
        <dbReference type="ChEBI" id="CHEBI:43474"/>
        <dbReference type="ChEBI" id="CHEBI:57720"/>
        <dbReference type="EC" id="2.4.2.1"/>
    </reaction>
    <physiologicalReaction direction="left-to-right" evidence="8">
        <dbReference type="Rhea" id="RHEA:27643"/>
    </physiologicalReaction>
</comment>
<evidence type="ECO:0000256" key="6">
    <source>
        <dbReference type="ARBA" id="ARBA00022833"/>
    </source>
</evidence>
<evidence type="ECO:0000256" key="5">
    <source>
        <dbReference type="ARBA" id="ARBA00022801"/>
    </source>
</evidence>
<evidence type="ECO:0000256" key="3">
    <source>
        <dbReference type="ARBA" id="ARBA00022679"/>
    </source>
</evidence>
<evidence type="ECO:0000256" key="2">
    <source>
        <dbReference type="ARBA" id="ARBA00007353"/>
    </source>
</evidence>
<dbReference type="GO" id="GO:0016787">
    <property type="term" value="F:hydrolase activity"/>
    <property type="evidence" value="ECO:0007669"/>
    <property type="project" value="UniProtKB-KW"/>
</dbReference>
<dbReference type="Pfam" id="PF02578">
    <property type="entry name" value="Cu-oxidase_4"/>
    <property type="match status" value="1"/>
</dbReference>